<keyword evidence="8 14" id="KW-0472">Membrane</keyword>
<evidence type="ECO:0000256" key="9">
    <source>
        <dbReference type="ARBA" id="ARBA00023139"/>
    </source>
</evidence>
<dbReference type="PANTHER" id="PTHR10441">
    <property type="entry name" value="CD8 ALPHA CHAIN"/>
    <property type="match status" value="1"/>
</dbReference>
<evidence type="ECO:0000256" key="14">
    <source>
        <dbReference type="SAM" id="Phobius"/>
    </source>
</evidence>
<feature type="chain" id="PRO_5041370544" evidence="15">
    <location>
        <begin position="25"/>
        <end position="209"/>
    </location>
</feature>
<evidence type="ECO:0000256" key="4">
    <source>
        <dbReference type="ARBA" id="ARBA00022729"/>
    </source>
</evidence>
<proteinExistence type="predicted"/>
<dbReference type="GO" id="GO:0009897">
    <property type="term" value="C:external side of plasma membrane"/>
    <property type="evidence" value="ECO:0007669"/>
    <property type="project" value="TreeGrafter"/>
</dbReference>
<keyword evidence="18" id="KW-1185">Reference proteome</keyword>
<comment type="subcellular location">
    <subcellularLocation>
        <location evidence="1">Cell membrane</location>
        <topology evidence="1">Single-pass type I membrane protein</topology>
    </subcellularLocation>
</comment>
<evidence type="ECO:0000256" key="2">
    <source>
        <dbReference type="ARBA" id="ARBA00022475"/>
    </source>
</evidence>
<gene>
    <name evidence="17" type="ORF">PODLI_1B032454</name>
</gene>
<keyword evidence="4 15" id="KW-0732">Signal</keyword>
<evidence type="ECO:0000256" key="6">
    <source>
        <dbReference type="ARBA" id="ARBA00022989"/>
    </source>
</evidence>
<dbReference type="GO" id="GO:0007166">
    <property type="term" value="P:cell surface receptor signaling pathway"/>
    <property type="evidence" value="ECO:0007669"/>
    <property type="project" value="TreeGrafter"/>
</dbReference>
<evidence type="ECO:0000256" key="13">
    <source>
        <dbReference type="ARBA" id="ARBA00023319"/>
    </source>
</evidence>
<dbReference type="EMBL" id="OX395138">
    <property type="protein sequence ID" value="CAI5789850.1"/>
    <property type="molecule type" value="Genomic_DNA"/>
</dbReference>
<name>A0AA35PL41_9SAUR</name>
<feature type="signal peptide" evidence="15">
    <location>
        <begin position="1"/>
        <end position="24"/>
    </location>
</feature>
<dbReference type="InterPro" id="IPR036179">
    <property type="entry name" value="Ig-like_dom_sf"/>
</dbReference>
<keyword evidence="12" id="KW-0449">Lipoprotein</keyword>
<dbReference type="PANTHER" id="PTHR10441:SF2">
    <property type="entry name" value="T-CELL SURFACE GLYCOPROTEIN CD8 ALPHA CHAIN"/>
    <property type="match status" value="1"/>
</dbReference>
<organism evidence="17 18">
    <name type="scientific">Podarcis lilfordi</name>
    <name type="common">Lilford's wall lizard</name>
    <dbReference type="NCBI Taxonomy" id="74358"/>
    <lineage>
        <taxon>Eukaryota</taxon>
        <taxon>Metazoa</taxon>
        <taxon>Chordata</taxon>
        <taxon>Craniata</taxon>
        <taxon>Vertebrata</taxon>
        <taxon>Euteleostomi</taxon>
        <taxon>Lepidosauria</taxon>
        <taxon>Squamata</taxon>
        <taxon>Bifurcata</taxon>
        <taxon>Unidentata</taxon>
        <taxon>Episquamata</taxon>
        <taxon>Laterata</taxon>
        <taxon>Lacertibaenia</taxon>
        <taxon>Lacertidae</taxon>
        <taxon>Podarcis</taxon>
    </lineage>
</organism>
<accession>A0AA35PL41</accession>
<dbReference type="Proteomes" id="UP001178461">
    <property type="component" value="Chromosome 13"/>
</dbReference>
<evidence type="ECO:0000256" key="7">
    <source>
        <dbReference type="ARBA" id="ARBA00023130"/>
    </source>
</evidence>
<keyword evidence="11" id="KW-0325">Glycoprotein</keyword>
<dbReference type="InterPro" id="IPR007110">
    <property type="entry name" value="Ig-like_dom"/>
</dbReference>
<keyword evidence="10" id="KW-1015">Disulfide bond</keyword>
<evidence type="ECO:0000256" key="3">
    <source>
        <dbReference type="ARBA" id="ARBA00022692"/>
    </source>
</evidence>
<dbReference type="PROSITE" id="PS50835">
    <property type="entry name" value="IG_LIKE"/>
    <property type="match status" value="1"/>
</dbReference>
<keyword evidence="2" id="KW-1003">Cell membrane</keyword>
<dbReference type="Gene3D" id="2.60.40.10">
    <property type="entry name" value="Immunoglobulins"/>
    <property type="match status" value="1"/>
</dbReference>
<evidence type="ECO:0000256" key="1">
    <source>
        <dbReference type="ARBA" id="ARBA00004251"/>
    </source>
</evidence>
<feature type="transmembrane region" description="Helical" evidence="14">
    <location>
        <begin position="171"/>
        <end position="196"/>
    </location>
</feature>
<keyword evidence="9" id="KW-0564">Palmitate</keyword>
<dbReference type="InterPro" id="IPR013106">
    <property type="entry name" value="Ig_V-set"/>
</dbReference>
<dbReference type="InterPro" id="IPR015468">
    <property type="entry name" value="CD8_asu"/>
</dbReference>
<evidence type="ECO:0000256" key="5">
    <source>
        <dbReference type="ARBA" id="ARBA00022859"/>
    </source>
</evidence>
<evidence type="ECO:0000256" key="12">
    <source>
        <dbReference type="ARBA" id="ARBA00023288"/>
    </source>
</evidence>
<keyword evidence="7" id="KW-1064">Adaptive immunity</keyword>
<evidence type="ECO:0000313" key="18">
    <source>
        <dbReference type="Proteomes" id="UP001178461"/>
    </source>
</evidence>
<evidence type="ECO:0000256" key="15">
    <source>
        <dbReference type="SAM" id="SignalP"/>
    </source>
</evidence>
<dbReference type="GO" id="GO:0002456">
    <property type="term" value="P:T cell mediated immunity"/>
    <property type="evidence" value="ECO:0007669"/>
    <property type="project" value="TreeGrafter"/>
</dbReference>
<dbReference type="SUPFAM" id="SSF48726">
    <property type="entry name" value="Immunoglobulin"/>
    <property type="match status" value="1"/>
</dbReference>
<feature type="domain" description="Ig-like" evidence="16">
    <location>
        <begin position="20"/>
        <end position="123"/>
    </location>
</feature>
<evidence type="ECO:0000256" key="8">
    <source>
        <dbReference type="ARBA" id="ARBA00023136"/>
    </source>
</evidence>
<keyword evidence="13" id="KW-0393">Immunoglobulin domain</keyword>
<evidence type="ECO:0000256" key="11">
    <source>
        <dbReference type="ARBA" id="ARBA00023180"/>
    </source>
</evidence>
<keyword evidence="5" id="KW-0391">Immunity</keyword>
<dbReference type="InterPro" id="IPR013783">
    <property type="entry name" value="Ig-like_fold"/>
</dbReference>
<reference evidence="17" key="1">
    <citation type="submission" date="2022-12" db="EMBL/GenBank/DDBJ databases">
        <authorList>
            <person name="Alioto T."/>
            <person name="Alioto T."/>
            <person name="Gomez Garrido J."/>
        </authorList>
    </citation>
    <scope>NUCLEOTIDE SEQUENCE</scope>
</reference>
<keyword evidence="3 14" id="KW-0812">Transmembrane</keyword>
<keyword evidence="6 14" id="KW-1133">Transmembrane helix</keyword>
<evidence type="ECO:0000313" key="17">
    <source>
        <dbReference type="EMBL" id="CAI5789850.1"/>
    </source>
</evidence>
<dbReference type="Pfam" id="PF07686">
    <property type="entry name" value="V-set"/>
    <property type="match status" value="1"/>
</dbReference>
<protein>
    <submittedName>
        <fullName evidence="17">T-cell surface glycoprotein CD8 alpha chain</fullName>
    </submittedName>
</protein>
<dbReference type="AlphaFoldDB" id="A0AA35PL41"/>
<evidence type="ECO:0000259" key="16">
    <source>
        <dbReference type="PROSITE" id="PS50835"/>
    </source>
</evidence>
<dbReference type="GO" id="GO:0045065">
    <property type="term" value="P:cytotoxic T cell differentiation"/>
    <property type="evidence" value="ECO:0007669"/>
    <property type="project" value="TreeGrafter"/>
</dbReference>
<sequence length="209" mass="23963">MTRFFSLLWPVGLILCCWWPQANSMVRMKLTGNVPQASKTPVELKCETSKMDVGVYWVRQNPDLSTHFILYMPPRSRSPQETVRGYTASKFSDYYQLRIVSFGKEYEGIYFCLLFNNQVVYFSSGLKVYLPKATTIAPQVSTPSEGLTTTMRLPHSTASDPDDDVMFPCELYIWAPLAGGCFLLLVLLVITLSVCCDPRRRRRRCRCKK</sequence>
<evidence type="ECO:0000256" key="10">
    <source>
        <dbReference type="ARBA" id="ARBA00023157"/>
    </source>
</evidence>